<organism evidence="2 3">
    <name type="scientific">Ramlibacter alkalitolerans</name>
    <dbReference type="NCBI Taxonomy" id="2039631"/>
    <lineage>
        <taxon>Bacteria</taxon>
        <taxon>Pseudomonadati</taxon>
        <taxon>Pseudomonadota</taxon>
        <taxon>Betaproteobacteria</taxon>
        <taxon>Burkholderiales</taxon>
        <taxon>Comamonadaceae</taxon>
        <taxon>Ramlibacter</taxon>
    </lineage>
</organism>
<dbReference type="EMBL" id="JAEQND010000001">
    <property type="protein sequence ID" value="MBL0423493.1"/>
    <property type="molecule type" value="Genomic_DNA"/>
</dbReference>
<dbReference type="Gene3D" id="3.40.50.2000">
    <property type="entry name" value="Glycogen Phosphorylase B"/>
    <property type="match status" value="2"/>
</dbReference>
<gene>
    <name evidence="2" type="ORF">JI746_00095</name>
</gene>
<sequence length="451" mass="48692">MRMQQGKVAYVMNGFPRLSETFIAHEIHQLERLGLELRLYSVKNEREPMVHPVVGAIRAPLTYLPEASSLSGTTLRRWLVDNVPTFWRAHAAVLRRRPAAWLATLGSALALAWKHRPRGDGAGFTLKKVFLKEFLQAGWIAQAVVRAGDVSHLHGHFCHGVATITWFASRLSGLPFSFTAHAKDIYQAELNPGRLLERKLGAARFVATCTCANASVLKARHPRPAEVHAIYHGLDTGWFSPQPGAPGREAPLLLSVGRLVEKKGFDRLVDACALLQRLGVPFRCVIVGEEGSAGPALRAQIAALGLAGRVQLHGPVAQDRLREIYRGASVFALPCRVMEDGDRDGFPNVLAEAMAMGVPVVSTPISGIPEMIDDGVHGLLVAGGAESLADAIARVLTDAGLHARLAAAARERICERFDSRQTTAALRDLFLQQLPHSAGAPAPAASREAAA</sequence>
<dbReference type="SUPFAM" id="SSF53756">
    <property type="entry name" value="UDP-Glycosyltransferase/glycogen phosphorylase"/>
    <property type="match status" value="1"/>
</dbReference>
<name>A0ABS1JGY6_9BURK</name>
<evidence type="ECO:0000259" key="1">
    <source>
        <dbReference type="Pfam" id="PF00534"/>
    </source>
</evidence>
<dbReference type="InterPro" id="IPR050194">
    <property type="entry name" value="Glycosyltransferase_grp1"/>
</dbReference>
<accession>A0ABS1JGY6</accession>
<dbReference type="Pfam" id="PF00534">
    <property type="entry name" value="Glycos_transf_1"/>
    <property type="match status" value="1"/>
</dbReference>
<dbReference type="InterPro" id="IPR001296">
    <property type="entry name" value="Glyco_trans_1"/>
</dbReference>
<proteinExistence type="predicted"/>
<dbReference type="CDD" id="cd03801">
    <property type="entry name" value="GT4_PimA-like"/>
    <property type="match status" value="1"/>
</dbReference>
<comment type="caution">
    <text evidence="2">The sequence shown here is derived from an EMBL/GenBank/DDBJ whole genome shotgun (WGS) entry which is preliminary data.</text>
</comment>
<evidence type="ECO:0000313" key="2">
    <source>
        <dbReference type="EMBL" id="MBL0423493.1"/>
    </source>
</evidence>
<dbReference type="Proteomes" id="UP000622707">
    <property type="component" value="Unassembled WGS sequence"/>
</dbReference>
<protein>
    <submittedName>
        <fullName evidence="2">Glycosyltransferase family 4 protein</fullName>
    </submittedName>
</protein>
<dbReference type="PANTHER" id="PTHR45947:SF14">
    <property type="entry name" value="SLL1723 PROTEIN"/>
    <property type="match status" value="1"/>
</dbReference>
<reference evidence="2 3" key="1">
    <citation type="journal article" date="2017" name="Int. J. Syst. Evol. Microbiol.">
        <title>Ramlibacter alkalitolerans sp. nov., alkali-tolerant bacterium isolated from soil of ginseng.</title>
        <authorList>
            <person name="Lee D.H."/>
            <person name="Cha C.J."/>
        </authorList>
    </citation>
    <scope>NUCLEOTIDE SEQUENCE [LARGE SCALE GENOMIC DNA]</scope>
    <source>
        <strain evidence="2 3">KACC 19305</strain>
    </source>
</reference>
<dbReference type="RefSeq" id="WP_201686747.1">
    <property type="nucleotide sequence ID" value="NZ_JAEQND010000001.1"/>
</dbReference>
<keyword evidence="3" id="KW-1185">Reference proteome</keyword>
<feature type="domain" description="Glycosyl transferase family 1" evidence="1">
    <location>
        <begin position="248"/>
        <end position="412"/>
    </location>
</feature>
<dbReference type="PANTHER" id="PTHR45947">
    <property type="entry name" value="SULFOQUINOVOSYL TRANSFERASE SQD2"/>
    <property type="match status" value="1"/>
</dbReference>
<evidence type="ECO:0000313" key="3">
    <source>
        <dbReference type="Proteomes" id="UP000622707"/>
    </source>
</evidence>